<keyword evidence="3" id="KW-0813">Transport</keyword>
<name>A0A645GQ63_9ZZZZ</name>
<dbReference type="AlphaFoldDB" id="A0A645GQ63"/>
<reference evidence="9" key="1">
    <citation type="submission" date="2019-08" db="EMBL/GenBank/DDBJ databases">
        <authorList>
            <person name="Kucharzyk K."/>
            <person name="Murdoch R.W."/>
            <person name="Higgins S."/>
            <person name="Loffler F."/>
        </authorList>
    </citation>
    <scope>NUCLEOTIDE SEQUENCE</scope>
</reference>
<feature type="transmembrane region" description="Helical" evidence="8">
    <location>
        <begin position="83"/>
        <end position="109"/>
    </location>
</feature>
<dbReference type="GO" id="GO:0033214">
    <property type="term" value="P:siderophore-iron import into cell"/>
    <property type="evidence" value="ECO:0007669"/>
    <property type="project" value="TreeGrafter"/>
</dbReference>
<dbReference type="SUPFAM" id="SSF81345">
    <property type="entry name" value="ABC transporter involved in vitamin B12 uptake, BtuC"/>
    <property type="match status" value="1"/>
</dbReference>
<proteinExistence type="inferred from homology"/>
<evidence type="ECO:0000256" key="5">
    <source>
        <dbReference type="ARBA" id="ARBA00022692"/>
    </source>
</evidence>
<protein>
    <submittedName>
        <fullName evidence="9">Hemin transport system permease protein HmuU</fullName>
    </submittedName>
</protein>
<keyword evidence="7 8" id="KW-0472">Membrane</keyword>
<evidence type="ECO:0000313" key="9">
    <source>
        <dbReference type="EMBL" id="MPN28370.1"/>
    </source>
</evidence>
<dbReference type="GO" id="GO:0022857">
    <property type="term" value="F:transmembrane transporter activity"/>
    <property type="evidence" value="ECO:0007669"/>
    <property type="project" value="InterPro"/>
</dbReference>
<evidence type="ECO:0000256" key="7">
    <source>
        <dbReference type="ARBA" id="ARBA00023136"/>
    </source>
</evidence>
<dbReference type="Pfam" id="PF01032">
    <property type="entry name" value="FecCD"/>
    <property type="match status" value="1"/>
</dbReference>
<dbReference type="PANTHER" id="PTHR30472:SF25">
    <property type="entry name" value="ABC TRANSPORTER PERMEASE PROTEIN MJ0876-RELATED"/>
    <property type="match status" value="1"/>
</dbReference>
<comment type="similarity">
    <text evidence="2">Belongs to the binding-protein-dependent transport system permease family. FecCD subfamily.</text>
</comment>
<gene>
    <name evidence="9" type="primary">hmuU_49</name>
    <name evidence="9" type="ORF">SDC9_175811</name>
</gene>
<sequence>MRMGDDTAKALGVRVESIRVGSLLMACVITAFVVSFTGSIGFVCLLAPTISRIFVGGEMQYLLPASAVMGACTLTLADMVAKTIIAPIMLPVGAITALVGGPVLILLLLSRGISNGVRN</sequence>
<dbReference type="Gene3D" id="1.10.3470.10">
    <property type="entry name" value="ABC transporter involved in vitamin B12 uptake, BtuC"/>
    <property type="match status" value="1"/>
</dbReference>
<keyword evidence="6 8" id="KW-1133">Transmembrane helix</keyword>
<dbReference type="InterPro" id="IPR037294">
    <property type="entry name" value="ABC_BtuC-like"/>
</dbReference>
<accession>A0A645GQ63</accession>
<dbReference type="EMBL" id="VSSQ01078637">
    <property type="protein sequence ID" value="MPN28370.1"/>
    <property type="molecule type" value="Genomic_DNA"/>
</dbReference>
<evidence type="ECO:0000256" key="1">
    <source>
        <dbReference type="ARBA" id="ARBA00004651"/>
    </source>
</evidence>
<evidence type="ECO:0000256" key="6">
    <source>
        <dbReference type="ARBA" id="ARBA00022989"/>
    </source>
</evidence>
<keyword evidence="4" id="KW-1003">Cell membrane</keyword>
<feature type="transmembrane region" description="Helical" evidence="8">
    <location>
        <begin position="20"/>
        <end position="47"/>
    </location>
</feature>
<comment type="subcellular location">
    <subcellularLocation>
        <location evidence="1">Cell membrane</location>
        <topology evidence="1">Multi-pass membrane protein</topology>
    </subcellularLocation>
</comment>
<dbReference type="InterPro" id="IPR000522">
    <property type="entry name" value="ABC_transptr_permease_BtuC"/>
</dbReference>
<evidence type="ECO:0000256" key="2">
    <source>
        <dbReference type="ARBA" id="ARBA00007935"/>
    </source>
</evidence>
<organism evidence="9">
    <name type="scientific">bioreactor metagenome</name>
    <dbReference type="NCBI Taxonomy" id="1076179"/>
    <lineage>
        <taxon>unclassified sequences</taxon>
        <taxon>metagenomes</taxon>
        <taxon>ecological metagenomes</taxon>
    </lineage>
</organism>
<comment type="caution">
    <text evidence="9">The sequence shown here is derived from an EMBL/GenBank/DDBJ whole genome shotgun (WGS) entry which is preliminary data.</text>
</comment>
<evidence type="ECO:0000256" key="4">
    <source>
        <dbReference type="ARBA" id="ARBA00022475"/>
    </source>
</evidence>
<evidence type="ECO:0000256" key="8">
    <source>
        <dbReference type="SAM" id="Phobius"/>
    </source>
</evidence>
<keyword evidence="5 8" id="KW-0812">Transmembrane</keyword>
<evidence type="ECO:0000256" key="3">
    <source>
        <dbReference type="ARBA" id="ARBA00022448"/>
    </source>
</evidence>
<dbReference type="PANTHER" id="PTHR30472">
    <property type="entry name" value="FERRIC ENTEROBACTIN TRANSPORT SYSTEM PERMEASE PROTEIN"/>
    <property type="match status" value="1"/>
</dbReference>
<dbReference type="GO" id="GO:0005886">
    <property type="term" value="C:plasma membrane"/>
    <property type="evidence" value="ECO:0007669"/>
    <property type="project" value="UniProtKB-SubCell"/>
</dbReference>